<dbReference type="RefSeq" id="WP_074928111.1">
    <property type="nucleotide sequence ID" value="NZ_FOWR01000033.1"/>
</dbReference>
<dbReference type="AlphaFoldDB" id="A0A1I5US08"/>
<evidence type="ECO:0000313" key="3">
    <source>
        <dbReference type="Proteomes" id="UP000182692"/>
    </source>
</evidence>
<protein>
    <submittedName>
        <fullName evidence="2">Lysophospholipase</fullName>
    </submittedName>
</protein>
<proteinExistence type="predicted"/>
<organism evidence="2 3">
    <name type="scientific">Enterovibrio norvegicus DSM 15893</name>
    <dbReference type="NCBI Taxonomy" id="1121869"/>
    <lineage>
        <taxon>Bacteria</taxon>
        <taxon>Pseudomonadati</taxon>
        <taxon>Pseudomonadota</taxon>
        <taxon>Gammaproteobacteria</taxon>
        <taxon>Vibrionales</taxon>
        <taxon>Vibrionaceae</taxon>
        <taxon>Enterovibrio</taxon>
    </lineage>
</organism>
<dbReference type="SUPFAM" id="SSF53474">
    <property type="entry name" value="alpha/beta-Hydrolases"/>
    <property type="match status" value="1"/>
</dbReference>
<gene>
    <name evidence="2" type="ORF">SAMN03084138_03716</name>
</gene>
<dbReference type="InterPro" id="IPR029058">
    <property type="entry name" value="AB_hydrolase_fold"/>
</dbReference>
<dbReference type="Gene3D" id="3.40.50.1820">
    <property type="entry name" value="alpha/beta hydrolase"/>
    <property type="match status" value="1"/>
</dbReference>
<evidence type="ECO:0000259" key="1">
    <source>
        <dbReference type="Pfam" id="PF12146"/>
    </source>
</evidence>
<sequence>MVIEHPFLFTRETELTDAMEASIGPFWASRQQGQFIGKDGLRLQWCAFTSPEHTKAIVVVNGRIECAEKYQEIFYDLFQQGYDVYSYDHRGQGISQRLVTGSDIGHVVQFEDYVDDLETFVDDVVTQKVHQQRMILAHSMGGAIATLYAARKPAAIDALALSAPMLGINLSPLLRVTAKPLCRVLSQLQHPAGFAPGQVPYWAKPFKHNLLTQSEARYQWFRELYEEHETVQVGGPSAQWIWQSMTSCEHAVSLAKDIDMPILMIQAARDAIVCNESMFRFYRDRQASGQPIQFQIVPESRHELLFERDEIRDKALTYVLTFFGAQQPDQETVPLEQTA</sequence>
<dbReference type="Pfam" id="PF12146">
    <property type="entry name" value="Hydrolase_4"/>
    <property type="match status" value="1"/>
</dbReference>
<evidence type="ECO:0000313" key="2">
    <source>
        <dbReference type="EMBL" id="SFP98009.1"/>
    </source>
</evidence>
<reference evidence="2 3" key="1">
    <citation type="submission" date="2016-10" db="EMBL/GenBank/DDBJ databases">
        <authorList>
            <person name="de Groot N.N."/>
        </authorList>
    </citation>
    <scope>NUCLEOTIDE SEQUENCE [LARGE SCALE GENOMIC DNA]</scope>
    <source>
        <strain evidence="2 3">DSM 15893</strain>
    </source>
</reference>
<name>A0A1I5US08_9GAMM</name>
<dbReference type="PANTHER" id="PTHR11614">
    <property type="entry name" value="PHOSPHOLIPASE-RELATED"/>
    <property type="match status" value="1"/>
</dbReference>
<accession>A0A1I5US08</accession>
<dbReference type="STRING" id="1121869.SAMN03084138_03716"/>
<dbReference type="InterPro" id="IPR051044">
    <property type="entry name" value="MAG_DAG_Lipase"/>
</dbReference>
<feature type="domain" description="Serine aminopeptidase S33" evidence="1">
    <location>
        <begin position="52"/>
        <end position="309"/>
    </location>
</feature>
<dbReference type="OrthoDB" id="9788260at2"/>
<dbReference type="InterPro" id="IPR022742">
    <property type="entry name" value="Hydrolase_4"/>
</dbReference>
<dbReference type="Proteomes" id="UP000182692">
    <property type="component" value="Unassembled WGS sequence"/>
</dbReference>
<dbReference type="GeneID" id="35874048"/>
<dbReference type="EMBL" id="FOWR01000033">
    <property type="protein sequence ID" value="SFP98009.1"/>
    <property type="molecule type" value="Genomic_DNA"/>
</dbReference>